<organism evidence="1 2">
    <name type="scientific">Nemania bipapillata</name>
    <dbReference type="NCBI Taxonomy" id="110536"/>
    <lineage>
        <taxon>Eukaryota</taxon>
        <taxon>Fungi</taxon>
        <taxon>Dikarya</taxon>
        <taxon>Ascomycota</taxon>
        <taxon>Pezizomycotina</taxon>
        <taxon>Sordariomycetes</taxon>
        <taxon>Xylariomycetidae</taxon>
        <taxon>Xylariales</taxon>
        <taxon>Xylariaceae</taxon>
        <taxon>Nemania</taxon>
    </lineage>
</organism>
<sequence>MTIRALSGSARELVEMEACRIVSTPIEKLARTQALFLYQVIRLFDGDIALRAQGEKDMGLLRTWVDELCHIRDNLGDLARLEHSLVKERSPNEWEQWVFAECVRRTIFMGYAVIGLYELLKDPGHLDVSEPWAYVHRWTLGRALWEASSSAEFRRAWQESPHFVIANFMFEKFVENGKGEDVDEFAEILLSLYMGVDEMREFMAPRKIVEWRHGEST</sequence>
<reference evidence="1" key="1">
    <citation type="submission" date="2022-11" db="EMBL/GenBank/DDBJ databases">
        <title>Genome Sequence of Nemania bipapillata.</title>
        <authorList>
            <person name="Buettner E."/>
        </authorList>
    </citation>
    <scope>NUCLEOTIDE SEQUENCE</scope>
    <source>
        <strain evidence="1">CP14</strain>
    </source>
</reference>
<proteinExistence type="predicted"/>
<protein>
    <submittedName>
        <fullName evidence="1">Uncharacterized protein</fullName>
    </submittedName>
</protein>
<dbReference type="Proteomes" id="UP001153334">
    <property type="component" value="Unassembled WGS sequence"/>
</dbReference>
<keyword evidence="2" id="KW-1185">Reference proteome</keyword>
<accession>A0ACC2IXF1</accession>
<comment type="caution">
    <text evidence="1">The sequence shown here is derived from an EMBL/GenBank/DDBJ whole genome shotgun (WGS) entry which is preliminary data.</text>
</comment>
<gene>
    <name evidence="1" type="ORF">ONZ43_g3256</name>
</gene>
<dbReference type="EMBL" id="JAPESX010000744">
    <property type="protein sequence ID" value="KAJ8119895.1"/>
    <property type="molecule type" value="Genomic_DNA"/>
</dbReference>
<name>A0ACC2IXF1_9PEZI</name>
<evidence type="ECO:0000313" key="1">
    <source>
        <dbReference type="EMBL" id="KAJ8119895.1"/>
    </source>
</evidence>
<evidence type="ECO:0000313" key="2">
    <source>
        <dbReference type="Proteomes" id="UP001153334"/>
    </source>
</evidence>